<sequence>MPTLDLSTKTETATTNSNNVHGSIVTEILPAKNRPIQWEETLSLTMQGKLYGIHVPPRHFMKRSIVSKINNLFKYLPQVLYINDSDTTFTGFTII</sequence>
<accession>A0A397UEX8</accession>
<dbReference type="EMBL" id="QKWP01001671">
    <property type="protein sequence ID" value="RIB07349.1"/>
    <property type="molecule type" value="Genomic_DNA"/>
</dbReference>
<dbReference type="Proteomes" id="UP000266673">
    <property type="component" value="Unassembled WGS sequence"/>
</dbReference>
<protein>
    <submittedName>
        <fullName evidence="1">Uncharacterized protein</fullName>
    </submittedName>
</protein>
<comment type="caution">
    <text evidence="1">The sequence shown here is derived from an EMBL/GenBank/DDBJ whole genome shotgun (WGS) entry which is preliminary data.</text>
</comment>
<organism evidence="1 2">
    <name type="scientific">Gigaspora rosea</name>
    <dbReference type="NCBI Taxonomy" id="44941"/>
    <lineage>
        <taxon>Eukaryota</taxon>
        <taxon>Fungi</taxon>
        <taxon>Fungi incertae sedis</taxon>
        <taxon>Mucoromycota</taxon>
        <taxon>Glomeromycotina</taxon>
        <taxon>Glomeromycetes</taxon>
        <taxon>Diversisporales</taxon>
        <taxon>Gigasporaceae</taxon>
        <taxon>Gigaspora</taxon>
    </lineage>
</organism>
<gene>
    <name evidence="1" type="ORF">C2G38_2214711</name>
</gene>
<dbReference type="AlphaFoldDB" id="A0A397UEX8"/>
<name>A0A397UEX8_9GLOM</name>
<keyword evidence="2" id="KW-1185">Reference proteome</keyword>
<reference evidence="1 2" key="1">
    <citation type="submission" date="2018-06" db="EMBL/GenBank/DDBJ databases">
        <title>Comparative genomics reveals the genomic features of Rhizophagus irregularis, R. cerebriforme, R. diaphanum and Gigaspora rosea, and their symbiotic lifestyle signature.</title>
        <authorList>
            <person name="Morin E."/>
            <person name="San Clemente H."/>
            <person name="Chen E.C.H."/>
            <person name="De La Providencia I."/>
            <person name="Hainaut M."/>
            <person name="Kuo A."/>
            <person name="Kohler A."/>
            <person name="Murat C."/>
            <person name="Tang N."/>
            <person name="Roy S."/>
            <person name="Loubradou J."/>
            <person name="Henrissat B."/>
            <person name="Grigoriev I.V."/>
            <person name="Corradi N."/>
            <person name="Roux C."/>
            <person name="Martin F.M."/>
        </authorList>
    </citation>
    <scope>NUCLEOTIDE SEQUENCE [LARGE SCALE GENOMIC DNA]</scope>
    <source>
        <strain evidence="1 2">DAOM 194757</strain>
    </source>
</reference>
<evidence type="ECO:0000313" key="1">
    <source>
        <dbReference type="EMBL" id="RIB07349.1"/>
    </source>
</evidence>
<proteinExistence type="predicted"/>
<evidence type="ECO:0000313" key="2">
    <source>
        <dbReference type="Proteomes" id="UP000266673"/>
    </source>
</evidence>